<evidence type="ECO:0000313" key="2">
    <source>
        <dbReference type="EMBL" id="WUT80987.1"/>
    </source>
</evidence>
<feature type="signal peptide" evidence="1">
    <location>
        <begin position="1"/>
        <end position="30"/>
    </location>
</feature>
<evidence type="ECO:0008006" key="4">
    <source>
        <dbReference type="Google" id="ProtNLM"/>
    </source>
</evidence>
<accession>A0ABZ1XCC6</accession>
<dbReference type="EMBL" id="CP109019">
    <property type="protein sequence ID" value="WUT80987.1"/>
    <property type="molecule type" value="Genomic_DNA"/>
</dbReference>
<evidence type="ECO:0000313" key="3">
    <source>
        <dbReference type="Proteomes" id="UP001432060"/>
    </source>
</evidence>
<gene>
    <name evidence="2" type="ORF">OG515_01695</name>
</gene>
<evidence type="ECO:0000256" key="1">
    <source>
        <dbReference type="SAM" id="SignalP"/>
    </source>
</evidence>
<reference evidence="2" key="1">
    <citation type="submission" date="2022-10" db="EMBL/GenBank/DDBJ databases">
        <title>The complete genomes of actinobacterial strains from the NBC collection.</title>
        <authorList>
            <person name="Joergensen T.S."/>
            <person name="Alvarez Arevalo M."/>
            <person name="Sterndorff E.B."/>
            <person name="Faurdal D."/>
            <person name="Vuksanovic O."/>
            <person name="Mourched A.-S."/>
            <person name="Charusanti P."/>
            <person name="Shaw S."/>
            <person name="Blin K."/>
            <person name="Weber T."/>
        </authorList>
    </citation>
    <scope>NUCLEOTIDE SEQUENCE</scope>
    <source>
        <strain evidence="2">NBC_00668</strain>
    </source>
</reference>
<keyword evidence="3" id="KW-1185">Reference proteome</keyword>
<keyword evidence="1" id="KW-0732">Signal</keyword>
<feature type="chain" id="PRO_5046017142" description="Secreted protein" evidence="1">
    <location>
        <begin position="31"/>
        <end position="141"/>
    </location>
</feature>
<proteinExistence type="predicted"/>
<protein>
    <recommendedName>
        <fullName evidence="4">Secreted protein</fullName>
    </recommendedName>
</protein>
<dbReference type="Proteomes" id="UP001432060">
    <property type="component" value="Chromosome"/>
</dbReference>
<sequence>MFRIPRRYTAMAAAATLVALGLGTSGAAQADAPRAQAPSTTGFTLQGCSTSVSAPVQDRPGHVSAGASSSGCANNWTFTAQLQSSRWWGWANDAEQQWIGSAGRGLGAGCAGVHDHRVLLHWSSGPANGTKISPVSNLNCG</sequence>
<name>A0ABZ1XCC6_9ACTN</name>
<organism evidence="2 3">
    <name type="scientific">Streptomyces melanogenes</name>
    <dbReference type="NCBI Taxonomy" id="67326"/>
    <lineage>
        <taxon>Bacteria</taxon>
        <taxon>Bacillati</taxon>
        <taxon>Actinomycetota</taxon>
        <taxon>Actinomycetes</taxon>
        <taxon>Kitasatosporales</taxon>
        <taxon>Streptomycetaceae</taxon>
        <taxon>Streptomyces</taxon>
    </lineage>
</organism>
<dbReference type="RefSeq" id="WP_329395004.1">
    <property type="nucleotide sequence ID" value="NZ_CP109019.1"/>
</dbReference>